<dbReference type="EMBL" id="JBDJNQ010000001">
    <property type="protein sequence ID" value="MEN5376246.1"/>
    <property type="molecule type" value="Genomic_DNA"/>
</dbReference>
<comment type="caution">
    <text evidence="8">The sequence shown here is derived from an EMBL/GenBank/DDBJ whole genome shotgun (WGS) entry which is preliminary data.</text>
</comment>
<feature type="transmembrane region" description="Helical" evidence="7">
    <location>
        <begin position="6"/>
        <end position="25"/>
    </location>
</feature>
<feature type="transmembrane region" description="Helical" evidence="7">
    <location>
        <begin position="46"/>
        <end position="70"/>
    </location>
</feature>
<keyword evidence="3 7" id="KW-0812">Transmembrane</keyword>
<dbReference type="InterPro" id="IPR038377">
    <property type="entry name" value="Na/Glc_symporter_sf"/>
</dbReference>
<evidence type="ECO:0000256" key="7">
    <source>
        <dbReference type="SAM" id="Phobius"/>
    </source>
</evidence>
<dbReference type="Proteomes" id="UP001409291">
    <property type="component" value="Unassembled WGS sequence"/>
</dbReference>
<evidence type="ECO:0000256" key="1">
    <source>
        <dbReference type="ARBA" id="ARBA00004141"/>
    </source>
</evidence>
<keyword evidence="5 7" id="KW-0472">Membrane</keyword>
<dbReference type="InterPro" id="IPR001734">
    <property type="entry name" value="Na/solute_symporter"/>
</dbReference>
<evidence type="ECO:0000256" key="2">
    <source>
        <dbReference type="ARBA" id="ARBA00006434"/>
    </source>
</evidence>
<feature type="transmembrane region" description="Helical" evidence="7">
    <location>
        <begin position="82"/>
        <end position="100"/>
    </location>
</feature>
<accession>A0ABV0BNE4</accession>
<evidence type="ECO:0000256" key="3">
    <source>
        <dbReference type="ARBA" id="ARBA00022692"/>
    </source>
</evidence>
<feature type="transmembrane region" description="Helical" evidence="7">
    <location>
        <begin position="229"/>
        <end position="248"/>
    </location>
</feature>
<proteinExistence type="inferred from homology"/>
<evidence type="ECO:0000313" key="9">
    <source>
        <dbReference type="Proteomes" id="UP001409291"/>
    </source>
</evidence>
<feature type="transmembrane region" description="Helical" evidence="7">
    <location>
        <begin position="269"/>
        <end position="295"/>
    </location>
</feature>
<keyword evidence="9" id="KW-1185">Reference proteome</keyword>
<name>A0ABV0BNE4_9SPHI</name>
<organism evidence="8 9">
    <name type="scientific">Sphingobacterium kitahiroshimense</name>
    <dbReference type="NCBI Taxonomy" id="470446"/>
    <lineage>
        <taxon>Bacteria</taxon>
        <taxon>Pseudomonadati</taxon>
        <taxon>Bacteroidota</taxon>
        <taxon>Sphingobacteriia</taxon>
        <taxon>Sphingobacteriales</taxon>
        <taxon>Sphingobacteriaceae</taxon>
        <taxon>Sphingobacterium</taxon>
    </lineage>
</organism>
<dbReference type="PANTHER" id="PTHR11819:SF195">
    <property type="entry name" value="SODIUM_GLUCOSE COTRANSPORTER 4"/>
    <property type="match status" value="1"/>
</dbReference>
<evidence type="ECO:0000256" key="6">
    <source>
        <dbReference type="RuleBase" id="RU362091"/>
    </source>
</evidence>
<sequence>MSLSFNYIDYLVLGLYALILLYVGFRFNKKEKNQQDIFLGGRTLKWWQIGFSIFGANAGPMMLIGFASIGFTHGIVASNFELLAWVFLMLLAMVFLPYYLKTKITTIPQFLLIRFGKRSYNFLIVYSLISILVVWLGSALYAGGLLISGIFGISLFTAIAVIAVIATSFTAIGGLKAVVRTGVFQSVIIIISSVILTFLGFQKIGSVDALVSQTPESYWKLFLPASNAAYSWVGILLGYPVVAIYYWCADQTIVQKVLAARDLKEGQYGAIFIGTLKVIMPIIFILPGIMCYVLFRDTAPDNAYITMIKELMPHGLLGLSIAALIASLVDTVSSSLNSFCTVFTLDVVQQFKVLNREQQVRMGKWVTVVAAIVGVGIALLFSYSGKGFFDLTQGLVSILSPPLAVVFLWGIFWKRINGKAAEIVLYGGGFICLVLGACHVLNYPYEGYWPHFLMLSFYIFVALSVVIVAVTLLTKSEVKTEVPTLLDVKDKMGSSSSIWWTWAALATVMIAIYIYFN</sequence>
<dbReference type="Pfam" id="PF00474">
    <property type="entry name" value="SSF"/>
    <property type="match status" value="1"/>
</dbReference>
<dbReference type="Gene3D" id="1.20.1730.10">
    <property type="entry name" value="Sodium/glucose cotransporter"/>
    <property type="match status" value="1"/>
</dbReference>
<protein>
    <submittedName>
        <fullName evidence="8">Sodium/solute symporter</fullName>
    </submittedName>
</protein>
<feature type="transmembrane region" description="Helical" evidence="7">
    <location>
        <begin position="423"/>
        <end position="445"/>
    </location>
</feature>
<feature type="transmembrane region" description="Helical" evidence="7">
    <location>
        <begin position="498"/>
        <end position="516"/>
    </location>
</feature>
<gene>
    <name evidence="8" type="ORF">ABE541_03135</name>
</gene>
<feature type="transmembrane region" description="Helical" evidence="7">
    <location>
        <begin position="315"/>
        <end position="345"/>
    </location>
</feature>
<comment type="similarity">
    <text evidence="2 6">Belongs to the sodium:solute symporter (SSF) (TC 2.A.21) family.</text>
</comment>
<feature type="transmembrane region" description="Helical" evidence="7">
    <location>
        <begin position="365"/>
        <end position="385"/>
    </location>
</feature>
<dbReference type="RefSeq" id="WP_168127180.1">
    <property type="nucleotide sequence ID" value="NZ_JBDJLH010000001.1"/>
</dbReference>
<evidence type="ECO:0000313" key="8">
    <source>
        <dbReference type="EMBL" id="MEN5376246.1"/>
    </source>
</evidence>
<feature type="transmembrane region" description="Helical" evidence="7">
    <location>
        <begin position="391"/>
        <end position="411"/>
    </location>
</feature>
<evidence type="ECO:0000256" key="5">
    <source>
        <dbReference type="ARBA" id="ARBA00023136"/>
    </source>
</evidence>
<keyword evidence="4 7" id="KW-1133">Transmembrane helix</keyword>
<comment type="subcellular location">
    <subcellularLocation>
        <location evidence="1">Membrane</location>
        <topology evidence="1">Multi-pass membrane protein</topology>
    </subcellularLocation>
</comment>
<dbReference type="PANTHER" id="PTHR11819">
    <property type="entry name" value="SOLUTE CARRIER FAMILY 5"/>
    <property type="match status" value="1"/>
</dbReference>
<feature type="transmembrane region" description="Helical" evidence="7">
    <location>
        <begin position="451"/>
        <end position="473"/>
    </location>
</feature>
<dbReference type="NCBIfam" id="TIGR00813">
    <property type="entry name" value="sss"/>
    <property type="match status" value="1"/>
</dbReference>
<feature type="transmembrane region" description="Helical" evidence="7">
    <location>
        <begin position="147"/>
        <end position="171"/>
    </location>
</feature>
<reference evidence="8 9" key="1">
    <citation type="submission" date="2024-04" db="EMBL/GenBank/DDBJ databases">
        <title>WGS of bacteria from Torrens River.</title>
        <authorList>
            <person name="Wyrsch E.R."/>
            <person name="Drigo B."/>
        </authorList>
    </citation>
    <scope>NUCLEOTIDE SEQUENCE [LARGE SCALE GENOMIC DNA]</scope>
    <source>
        <strain evidence="8 9">TWI391</strain>
    </source>
</reference>
<evidence type="ECO:0000256" key="4">
    <source>
        <dbReference type="ARBA" id="ARBA00022989"/>
    </source>
</evidence>
<dbReference type="PROSITE" id="PS50283">
    <property type="entry name" value="NA_SOLUT_SYMP_3"/>
    <property type="match status" value="1"/>
</dbReference>
<feature type="transmembrane region" description="Helical" evidence="7">
    <location>
        <begin position="120"/>
        <end position="141"/>
    </location>
</feature>
<feature type="transmembrane region" description="Helical" evidence="7">
    <location>
        <begin position="183"/>
        <end position="201"/>
    </location>
</feature>